<feature type="transmembrane region" description="Helical" evidence="2">
    <location>
        <begin position="201"/>
        <end position="221"/>
    </location>
</feature>
<keyword evidence="4" id="KW-1185">Reference proteome</keyword>
<feature type="compositionally biased region" description="Polar residues" evidence="1">
    <location>
        <begin position="61"/>
        <end position="75"/>
    </location>
</feature>
<evidence type="ECO:0000256" key="2">
    <source>
        <dbReference type="SAM" id="Phobius"/>
    </source>
</evidence>
<feature type="transmembrane region" description="Helical" evidence="2">
    <location>
        <begin position="172"/>
        <end position="189"/>
    </location>
</feature>
<feature type="transmembrane region" description="Helical" evidence="2">
    <location>
        <begin position="262"/>
        <end position="279"/>
    </location>
</feature>
<dbReference type="OMA" id="EREVQFF"/>
<evidence type="ECO:0000313" key="3">
    <source>
        <dbReference type="EMBL" id="CAD8176467.1"/>
    </source>
</evidence>
<proteinExistence type="predicted"/>
<feature type="transmembrane region" description="Helical" evidence="2">
    <location>
        <begin position="227"/>
        <end position="250"/>
    </location>
</feature>
<feature type="region of interest" description="Disordered" evidence="1">
    <location>
        <begin position="61"/>
        <end position="80"/>
    </location>
</feature>
<organism evidence="3 4">
    <name type="scientific">Paramecium octaurelia</name>
    <dbReference type="NCBI Taxonomy" id="43137"/>
    <lineage>
        <taxon>Eukaryota</taxon>
        <taxon>Sar</taxon>
        <taxon>Alveolata</taxon>
        <taxon>Ciliophora</taxon>
        <taxon>Intramacronucleata</taxon>
        <taxon>Oligohymenophorea</taxon>
        <taxon>Peniculida</taxon>
        <taxon>Parameciidae</taxon>
        <taxon>Paramecium</taxon>
    </lineage>
</organism>
<reference evidence="3" key="1">
    <citation type="submission" date="2021-01" db="EMBL/GenBank/DDBJ databases">
        <authorList>
            <consortium name="Genoscope - CEA"/>
            <person name="William W."/>
        </authorList>
    </citation>
    <scope>NUCLEOTIDE SEQUENCE</scope>
</reference>
<protein>
    <recommendedName>
        <fullName evidence="5">Transmembrane protein</fullName>
    </recommendedName>
</protein>
<keyword evidence="2" id="KW-0812">Transmembrane</keyword>
<sequence length="341" mass="40961">MAQQQGNETIVPILVTQEEYNEIMKQPDYMQQQLLQQLQQKKYEEQQQIYQHPYLQYQNYQKQQDNSKIETQSPVPSYPINNSNQQQQQYYYTPQQQLLQQYNQNLNQNYIQKVVLHHKEVEVACEREVQFFNQNLAKYFSLELTISLLLNSVSALFRMKIINHYWHWSSELWVVISLYILLNLFILTNPKLILQKNHQKFAYVLHVILYSLLLQGLQIAIQGYEYFFWNYFYFFYFMITSSFISVCYFIQQKGINQSLSTYLPAIIAPPSIIFLLQLICVQRFYLPLFLWGIVIVFLALGLILLFRRINKLGYNKHQTNDFYAMASILHMLMISPFYDNE</sequence>
<dbReference type="EMBL" id="CAJJDP010000066">
    <property type="protein sequence ID" value="CAD8176467.1"/>
    <property type="molecule type" value="Genomic_DNA"/>
</dbReference>
<evidence type="ECO:0000313" key="4">
    <source>
        <dbReference type="Proteomes" id="UP000683925"/>
    </source>
</evidence>
<feature type="transmembrane region" description="Helical" evidence="2">
    <location>
        <begin position="136"/>
        <end position="157"/>
    </location>
</feature>
<keyword evidence="2" id="KW-0472">Membrane</keyword>
<evidence type="ECO:0000256" key="1">
    <source>
        <dbReference type="SAM" id="MobiDB-lite"/>
    </source>
</evidence>
<feature type="transmembrane region" description="Helical" evidence="2">
    <location>
        <begin position="285"/>
        <end position="306"/>
    </location>
</feature>
<name>A0A8S1VHM0_PAROT</name>
<accession>A0A8S1VHM0</accession>
<dbReference type="OrthoDB" id="309978at2759"/>
<keyword evidence="2" id="KW-1133">Transmembrane helix</keyword>
<dbReference type="AlphaFoldDB" id="A0A8S1VHM0"/>
<dbReference type="Proteomes" id="UP000683925">
    <property type="component" value="Unassembled WGS sequence"/>
</dbReference>
<gene>
    <name evidence="3" type="ORF">POCTA_138.1.T0670104</name>
</gene>
<comment type="caution">
    <text evidence="3">The sequence shown here is derived from an EMBL/GenBank/DDBJ whole genome shotgun (WGS) entry which is preliminary data.</text>
</comment>
<evidence type="ECO:0008006" key="5">
    <source>
        <dbReference type="Google" id="ProtNLM"/>
    </source>
</evidence>